<comment type="caution">
    <text evidence="1">Lacks conserved residue(s) required for the propagation of feature annotation.</text>
</comment>
<dbReference type="AlphaFoldDB" id="A0A016TU66"/>
<gene>
    <name evidence="3" type="primary">Acey_s0079.g1270</name>
    <name evidence="3" type="ORF">Y032_0079g1270</name>
</gene>
<feature type="domain" description="ShKT" evidence="2">
    <location>
        <begin position="168"/>
        <end position="202"/>
    </location>
</feature>
<dbReference type="PROSITE" id="PS51670">
    <property type="entry name" value="SHKT"/>
    <property type="match status" value="2"/>
</dbReference>
<dbReference type="InterPro" id="IPR008922">
    <property type="entry name" value="Di-copper_centre_dom_sf"/>
</dbReference>
<reference evidence="4" key="1">
    <citation type="journal article" date="2015" name="Nat. Genet.">
        <title>The genome and transcriptome of the zoonotic hookworm Ancylostoma ceylanicum identify infection-specific gene families.</title>
        <authorList>
            <person name="Schwarz E.M."/>
            <person name="Hu Y."/>
            <person name="Antoshechkin I."/>
            <person name="Miller M.M."/>
            <person name="Sternberg P.W."/>
            <person name="Aroian R.V."/>
        </authorList>
    </citation>
    <scope>NUCLEOTIDE SEQUENCE</scope>
    <source>
        <strain evidence="4">HY135</strain>
    </source>
</reference>
<evidence type="ECO:0000259" key="2">
    <source>
        <dbReference type="PROSITE" id="PS51670"/>
    </source>
</evidence>
<evidence type="ECO:0000313" key="3">
    <source>
        <dbReference type="EMBL" id="EYC05948.1"/>
    </source>
</evidence>
<feature type="domain" description="ShKT" evidence="2">
    <location>
        <begin position="124"/>
        <end position="158"/>
    </location>
</feature>
<feature type="disulfide bond" evidence="1">
    <location>
        <begin position="124"/>
        <end position="158"/>
    </location>
</feature>
<keyword evidence="1" id="KW-1015">Disulfide bond</keyword>
<dbReference type="Pfam" id="PF01549">
    <property type="entry name" value="ShK"/>
    <property type="match status" value="2"/>
</dbReference>
<dbReference type="STRING" id="53326.A0A016TU66"/>
<dbReference type="OrthoDB" id="6132182at2759"/>
<organism evidence="3 4">
    <name type="scientific">Ancylostoma ceylanicum</name>
    <dbReference type="NCBI Taxonomy" id="53326"/>
    <lineage>
        <taxon>Eukaryota</taxon>
        <taxon>Metazoa</taxon>
        <taxon>Ecdysozoa</taxon>
        <taxon>Nematoda</taxon>
        <taxon>Chromadorea</taxon>
        <taxon>Rhabditida</taxon>
        <taxon>Rhabditina</taxon>
        <taxon>Rhabditomorpha</taxon>
        <taxon>Strongyloidea</taxon>
        <taxon>Ancylostomatidae</taxon>
        <taxon>Ancylostomatinae</taxon>
        <taxon>Ancylostoma</taxon>
    </lineage>
</organism>
<comment type="caution">
    <text evidence="3">The sequence shown here is derived from an EMBL/GenBank/DDBJ whole genome shotgun (WGS) entry which is preliminary data.</text>
</comment>
<dbReference type="Gene3D" id="1.10.1280.10">
    <property type="entry name" value="Di-copper center containing domain from catechol oxidase"/>
    <property type="match status" value="1"/>
</dbReference>
<evidence type="ECO:0000256" key="1">
    <source>
        <dbReference type="PROSITE-ProRule" id="PRU01005"/>
    </source>
</evidence>
<evidence type="ECO:0000313" key="4">
    <source>
        <dbReference type="Proteomes" id="UP000024635"/>
    </source>
</evidence>
<keyword evidence="4" id="KW-1185">Reference proteome</keyword>
<dbReference type="InterPro" id="IPR003582">
    <property type="entry name" value="ShKT_dom"/>
</dbReference>
<accession>A0A016TU66</accession>
<name>A0A016TU66_9BILA</name>
<dbReference type="SMART" id="SM00254">
    <property type="entry name" value="ShKT"/>
    <property type="match status" value="2"/>
</dbReference>
<dbReference type="EMBL" id="JARK01001415">
    <property type="protein sequence ID" value="EYC05948.1"/>
    <property type="molecule type" value="Genomic_DNA"/>
</dbReference>
<proteinExistence type="predicted"/>
<dbReference type="Proteomes" id="UP000024635">
    <property type="component" value="Unassembled WGS sequence"/>
</dbReference>
<protein>
    <recommendedName>
        <fullName evidence="2">ShKT domain-containing protein</fullName>
    </recommendedName>
</protein>
<sequence length="283" mass="30577">MKFRLEIGIRTTAVTVAGATTYPYANMFVPYWDSTMDDNINLYSDLSSSTSMIFSSDLLGSVISGNLVDGQFANFVGTIGEVTQRALDQYPGQLFLFQAATVNTIVTQQTLNQVLAATAGSSLCFNMNQCCSPWAARGECYNNPGVMRIVCPASCGWCSPRYNLGDNCVNRASTCKQFVLAGQCSLNYQWMAENCRKECKFCALTRDQACPALGPGMAFDAPPTGSNSRCTDSSKPCCIDKLRRTCSSLPSLIKECKGTYTSPIPSPAPAPPIARDSPSYYAA</sequence>
<feature type="disulfide bond" evidence="1">
    <location>
        <begin position="168"/>
        <end position="202"/>
    </location>
</feature>